<sequence length="239" mass="28209">MLLTIVLFVSNSTFPAPVLREQDEASKVLQLEKVLQDWKHYNLFLVDSFEGNNLWEVYRGYSFLNHVELTSQVPKSAHFQKEKELYKDAPQEEYRSLLIHTFFENPKHEHIELRPKEPIRLPLGIPTRLFFWAYSFNHNAVIELVLKQRKSKEIILEVADLKFDGWKRIEKRLDIPAKNIKLNQSLSFPIEVMAIRIKPNPFQPKGEFIVYLDRMGILIDKREESYPGAEIKDNWGTDL</sequence>
<dbReference type="InterPro" id="IPR006714">
    <property type="entry name" value="FlaA"/>
</dbReference>
<dbReference type="GO" id="GO:0030288">
    <property type="term" value="C:outer membrane-bounded periplasmic space"/>
    <property type="evidence" value="ECO:0007669"/>
    <property type="project" value="InterPro"/>
</dbReference>
<keyword evidence="5" id="KW-0966">Cell projection</keyword>
<keyword evidence="3" id="KW-0975">Bacterial flagellum</keyword>
<dbReference type="Proteomes" id="UP000231962">
    <property type="component" value="Unassembled WGS sequence"/>
</dbReference>
<evidence type="ECO:0000313" key="7">
    <source>
        <dbReference type="Proteomes" id="UP000231990"/>
    </source>
</evidence>
<organism evidence="5 7">
    <name type="scientific">Leptospira perolatii</name>
    <dbReference type="NCBI Taxonomy" id="2023191"/>
    <lineage>
        <taxon>Bacteria</taxon>
        <taxon>Pseudomonadati</taxon>
        <taxon>Spirochaetota</taxon>
        <taxon>Spirochaetia</taxon>
        <taxon>Leptospirales</taxon>
        <taxon>Leptospiraceae</taxon>
        <taxon>Leptospira</taxon>
    </lineage>
</organism>
<dbReference type="AlphaFoldDB" id="A0A2M9ZLI8"/>
<evidence type="ECO:0000256" key="1">
    <source>
        <dbReference type="ARBA" id="ARBA00004631"/>
    </source>
</evidence>
<evidence type="ECO:0000313" key="4">
    <source>
        <dbReference type="EMBL" id="PJZ70389.1"/>
    </source>
</evidence>
<name>A0A2M9ZLI8_9LEPT</name>
<keyword evidence="5" id="KW-0969">Cilium</keyword>
<dbReference type="Proteomes" id="UP000231990">
    <property type="component" value="Unassembled WGS sequence"/>
</dbReference>
<dbReference type="Pfam" id="PF04620">
    <property type="entry name" value="FlaA"/>
    <property type="match status" value="1"/>
</dbReference>
<evidence type="ECO:0000256" key="2">
    <source>
        <dbReference type="ARBA" id="ARBA00022764"/>
    </source>
</evidence>
<proteinExistence type="predicted"/>
<comment type="subcellular location">
    <subcellularLocation>
        <location evidence="1">Periplasmic flagellum</location>
    </subcellularLocation>
</comment>
<dbReference type="RefSeq" id="WP_100713351.1">
    <property type="nucleotide sequence ID" value="NZ_NPDY01000004.1"/>
</dbReference>
<dbReference type="EMBL" id="NPDZ01000007">
    <property type="protein sequence ID" value="PJZ72928.1"/>
    <property type="molecule type" value="Genomic_DNA"/>
</dbReference>
<keyword evidence="6" id="KW-1185">Reference proteome</keyword>
<comment type="caution">
    <text evidence="5">The sequence shown here is derived from an EMBL/GenBank/DDBJ whole genome shotgun (WGS) entry which is preliminary data.</text>
</comment>
<evidence type="ECO:0000313" key="6">
    <source>
        <dbReference type="Proteomes" id="UP000231962"/>
    </source>
</evidence>
<dbReference type="GO" id="GO:0071973">
    <property type="term" value="P:bacterial-type flagellum-dependent cell motility"/>
    <property type="evidence" value="ECO:0007669"/>
    <property type="project" value="InterPro"/>
</dbReference>
<accession>A0A2M9ZLI8</accession>
<evidence type="ECO:0000313" key="5">
    <source>
        <dbReference type="EMBL" id="PJZ72928.1"/>
    </source>
</evidence>
<gene>
    <name evidence="4" type="ORF">CH360_06945</name>
    <name evidence="5" type="ORF">CH373_12025</name>
</gene>
<dbReference type="EMBL" id="NPDY01000004">
    <property type="protein sequence ID" value="PJZ70389.1"/>
    <property type="molecule type" value="Genomic_DNA"/>
</dbReference>
<dbReference type="GO" id="GO:0055040">
    <property type="term" value="C:periplasmic flagellum"/>
    <property type="evidence" value="ECO:0007669"/>
    <property type="project" value="UniProtKB-SubCell"/>
</dbReference>
<reference evidence="6 7" key="1">
    <citation type="submission" date="2017-07" db="EMBL/GenBank/DDBJ databases">
        <title>Leptospira spp. isolated from tropical soils.</title>
        <authorList>
            <person name="Thibeaux R."/>
            <person name="Iraola G."/>
            <person name="Ferres I."/>
            <person name="Bierque E."/>
            <person name="Girault D."/>
            <person name="Soupe-Gilbert M.-E."/>
            <person name="Picardeau M."/>
            <person name="Goarant C."/>
        </authorList>
    </citation>
    <scope>NUCLEOTIDE SEQUENCE [LARGE SCALE GENOMIC DNA]</scope>
    <source>
        <strain evidence="5 7">FH1-B-B1</strain>
        <strain evidence="4 6">FH1-B-C1</strain>
    </source>
</reference>
<keyword evidence="2" id="KW-0574">Periplasm</keyword>
<protein>
    <submittedName>
        <fullName evidence="5">Flagellar assembly protein FlaA</fullName>
    </submittedName>
</protein>
<keyword evidence="5" id="KW-0282">Flagellum</keyword>
<evidence type="ECO:0000256" key="3">
    <source>
        <dbReference type="ARBA" id="ARBA00023143"/>
    </source>
</evidence>